<reference evidence="3" key="1">
    <citation type="submission" date="2017-02" db="UniProtKB">
        <authorList>
            <consortium name="WormBaseParasite"/>
        </authorList>
    </citation>
    <scope>IDENTIFICATION</scope>
</reference>
<evidence type="ECO:0000313" key="3">
    <source>
        <dbReference type="WBParaSite" id="ALUE_0000664701-mRNA-1"/>
    </source>
</evidence>
<accession>A0A0M3HUW5</accession>
<dbReference type="WBParaSite" id="ALUE_0000664701-mRNA-1">
    <property type="protein sequence ID" value="ALUE_0000664701-mRNA-1"/>
    <property type="gene ID" value="ALUE_0000664701"/>
</dbReference>
<protein>
    <submittedName>
        <fullName evidence="3">Uncharacterized protein</fullName>
    </submittedName>
</protein>
<sequence>MNLTYTLARGHRKERNPARKARSSSADSDVVEFSVSGAITGIFPRRRCGNVDFPSEASLFSCSRGSASSTGALNRRWANKLPLLNSCDSERKCSQRPWTRTQIELQKYKEALRNG</sequence>
<proteinExistence type="predicted"/>
<dbReference type="Proteomes" id="UP000036681">
    <property type="component" value="Unplaced"/>
</dbReference>
<name>A0A0M3HUW5_ASCLU</name>
<dbReference type="AlphaFoldDB" id="A0A0M3HUW5"/>
<feature type="region of interest" description="Disordered" evidence="1">
    <location>
        <begin position="1"/>
        <end position="26"/>
    </location>
</feature>
<feature type="compositionally biased region" description="Basic residues" evidence="1">
    <location>
        <begin position="9"/>
        <end position="22"/>
    </location>
</feature>
<evidence type="ECO:0000313" key="2">
    <source>
        <dbReference type="Proteomes" id="UP000036681"/>
    </source>
</evidence>
<evidence type="ECO:0000256" key="1">
    <source>
        <dbReference type="SAM" id="MobiDB-lite"/>
    </source>
</evidence>
<organism evidence="2 3">
    <name type="scientific">Ascaris lumbricoides</name>
    <name type="common">Giant roundworm</name>
    <dbReference type="NCBI Taxonomy" id="6252"/>
    <lineage>
        <taxon>Eukaryota</taxon>
        <taxon>Metazoa</taxon>
        <taxon>Ecdysozoa</taxon>
        <taxon>Nematoda</taxon>
        <taxon>Chromadorea</taxon>
        <taxon>Rhabditida</taxon>
        <taxon>Spirurina</taxon>
        <taxon>Ascaridomorpha</taxon>
        <taxon>Ascaridoidea</taxon>
        <taxon>Ascarididae</taxon>
        <taxon>Ascaris</taxon>
    </lineage>
</organism>
<keyword evidence="2" id="KW-1185">Reference proteome</keyword>